<dbReference type="PANTHER" id="PTHR47894">
    <property type="entry name" value="HTH-TYPE TRANSCRIPTIONAL REGULATOR GADX"/>
    <property type="match status" value="1"/>
</dbReference>
<dbReference type="Pfam" id="PF12833">
    <property type="entry name" value="HTH_18"/>
    <property type="match status" value="1"/>
</dbReference>
<name>A0A9X1TGK9_9BACT</name>
<sequence length="338" mass="38657">MKFQLSIIRDMIYEAVAHGVKLDELCRRTGVTAADLNDTDRLVDWEFAPHLWDDIVELTGDELIGLQMGRRMRPTAYGMIGFLLQTCKDVREVLHSISQYNETFSSIYTYTLELQPDRAVLYMEPDALWAAKYPTSARQASDIGKSSAVYILRTLTGKKLTPVHAFFSHRRMHADGYRKVLECELTFNAPRDGLVFRRSDMDLAVLGHDVSLFALFENLLREKQKQLSADKSFSEIIRTSILSSFKGQIPPIDIIAAHLKMHTRTFQRRLSAEKMSYRSVCNNLRRELALAIIAQSDKSISEIAELLGYADHTSFRRAFKNWTKSLPKTARVKDAVRT</sequence>
<evidence type="ECO:0000313" key="5">
    <source>
        <dbReference type="EMBL" id="MCF0063745.1"/>
    </source>
</evidence>
<evidence type="ECO:0000313" key="6">
    <source>
        <dbReference type="Proteomes" id="UP001139000"/>
    </source>
</evidence>
<dbReference type="EMBL" id="JAJTTC010000005">
    <property type="protein sequence ID" value="MCF0063745.1"/>
    <property type="molecule type" value="Genomic_DNA"/>
</dbReference>
<gene>
    <name evidence="5" type="ORF">LXM26_19685</name>
</gene>
<dbReference type="PROSITE" id="PS01124">
    <property type="entry name" value="HTH_ARAC_FAMILY_2"/>
    <property type="match status" value="1"/>
</dbReference>
<keyword evidence="6" id="KW-1185">Reference proteome</keyword>
<dbReference type="RefSeq" id="WP_234656675.1">
    <property type="nucleotide sequence ID" value="NZ_CP094997.1"/>
</dbReference>
<dbReference type="Proteomes" id="UP001139000">
    <property type="component" value="Unassembled WGS sequence"/>
</dbReference>
<proteinExistence type="predicted"/>
<dbReference type="SMART" id="SM00342">
    <property type="entry name" value="HTH_ARAC"/>
    <property type="match status" value="1"/>
</dbReference>
<keyword evidence="3" id="KW-0804">Transcription</keyword>
<dbReference type="GO" id="GO:0003700">
    <property type="term" value="F:DNA-binding transcription factor activity"/>
    <property type="evidence" value="ECO:0007669"/>
    <property type="project" value="InterPro"/>
</dbReference>
<comment type="caution">
    <text evidence="5">The sequence shown here is derived from an EMBL/GenBank/DDBJ whole genome shotgun (WGS) entry which is preliminary data.</text>
</comment>
<dbReference type="PANTHER" id="PTHR47894:SF1">
    <property type="entry name" value="HTH-TYPE TRANSCRIPTIONAL REGULATOR VQSM"/>
    <property type="match status" value="1"/>
</dbReference>
<evidence type="ECO:0000256" key="3">
    <source>
        <dbReference type="ARBA" id="ARBA00023163"/>
    </source>
</evidence>
<dbReference type="GO" id="GO:0000976">
    <property type="term" value="F:transcription cis-regulatory region binding"/>
    <property type="evidence" value="ECO:0007669"/>
    <property type="project" value="TreeGrafter"/>
</dbReference>
<protein>
    <submittedName>
        <fullName evidence="5">AraC family transcriptional regulator</fullName>
    </submittedName>
</protein>
<feature type="domain" description="HTH araC/xylS-type" evidence="4">
    <location>
        <begin position="231"/>
        <end position="333"/>
    </location>
</feature>
<dbReference type="InterPro" id="IPR009057">
    <property type="entry name" value="Homeodomain-like_sf"/>
</dbReference>
<reference evidence="5" key="1">
    <citation type="submission" date="2021-12" db="EMBL/GenBank/DDBJ databases">
        <title>Novel species in genus Dyadobacter.</title>
        <authorList>
            <person name="Ma C."/>
        </authorList>
    </citation>
    <scope>NUCLEOTIDE SEQUENCE</scope>
    <source>
        <strain evidence="5">LJ419</strain>
    </source>
</reference>
<keyword evidence="2" id="KW-0238">DNA-binding</keyword>
<dbReference type="AlphaFoldDB" id="A0A9X1TGK9"/>
<dbReference type="Gene3D" id="1.10.10.60">
    <property type="entry name" value="Homeodomain-like"/>
    <property type="match status" value="1"/>
</dbReference>
<evidence type="ECO:0000256" key="1">
    <source>
        <dbReference type="ARBA" id="ARBA00023015"/>
    </source>
</evidence>
<evidence type="ECO:0000256" key="2">
    <source>
        <dbReference type="ARBA" id="ARBA00023125"/>
    </source>
</evidence>
<organism evidence="5 6">
    <name type="scientific">Dyadobacter chenwenxiniae</name>
    <dbReference type="NCBI Taxonomy" id="2906456"/>
    <lineage>
        <taxon>Bacteria</taxon>
        <taxon>Pseudomonadati</taxon>
        <taxon>Bacteroidota</taxon>
        <taxon>Cytophagia</taxon>
        <taxon>Cytophagales</taxon>
        <taxon>Spirosomataceae</taxon>
        <taxon>Dyadobacter</taxon>
    </lineage>
</organism>
<dbReference type="Pfam" id="PF12625">
    <property type="entry name" value="Arabinose_bd"/>
    <property type="match status" value="1"/>
</dbReference>
<dbReference type="InterPro" id="IPR032687">
    <property type="entry name" value="AraC-type_N"/>
</dbReference>
<accession>A0A9X1TGK9</accession>
<evidence type="ECO:0000259" key="4">
    <source>
        <dbReference type="PROSITE" id="PS01124"/>
    </source>
</evidence>
<dbReference type="InterPro" id="IPR018060">
    <property type="entry name" value="HTH_AraC"/>
</dbReference>
<dbReference type="GO" id="GO:0005829">
    <property type="term" value="C:cytosol"/>
    <property type="evidence" value="ECO:0007669"/>
    <property type="project" value="TreeGrafter"/>
</dbReference>
<dbReference type="SUPFAM" id="SSF46689">
    <property type="entry name" value="Homeodomain-like"/>
    <property type="match status" value="1"/>
</dbReference>
<keyword evidence="1" id="KW-0805">Transcription regulation</keyword>